<dbReference type="GO" id="GO:0005829">
    <property type="term" value="C:cytosol"/>
    <property type="evidence" value="ECO:0007669"/>
    <property type="project" value="TreeGrafter"/>
</dbReference>
<proteinExistence type="predicted"/>
<dbReference type="InterPro" id="IPR001494">
    <property type="entry name" value="Importin-beta_N"/>
</dbReference>
<organism evidence="5 6">
    <name type="scientific">Sphaeroforma arctica JP610</name>
    <dbReference type="NCBI Taxonomy" id="667725"/>
    <lineage>
        <taxon>Eukaryota</taxon>
        <taxon>Ichthyosporea</taxon>
        <taxon>Ichthyophonida</taxon>
        <taxon>Sphaeroforma</taxon>
    </lineage>
</organism>
<dbReference type="PANTHER" id="PTHR10997">
    <property type="entry name" value="IMPORTIN-7, 8, 11"/>
    <property type="match status" value="1"/>
</dbReference>
<dbReference type="Proteomes" id="UP000054560">
    <property type="component" value="Unassembled WGS sequence"/>
</dbReference>
<dbReference type="SUPFAM" id="SSF48371">
    <property type="entry name" value="ARM repeat"/>
    <property type="match status" value="1"/>
</dbReference>
<evidence type="ECO:0000256" key="2">
    <source>
        <dbReference type="ARBA" id="ARBA00022448"/>
    </source>
</evidence>
<dbReference type="RefSeq" id="XP_014150556.1">
    <property type="nucleotide sequence ID" value="XM_014295081.1"/>
</dbReference>
<evidence type="ECO:0000256" key="3">
    <source>
        <dbReference type="ARBA" id="ARBA00023242"/>
    </source>
</evidence>
<dbReference type="OrthoDB" id="361693at2759"/>
<evidence type="ECO:0000313" key="5">
    <source>
        <dbReference type="EMBL" id="KNC76654.1"/>
    </source>
</evidence>
<gene>
    <name evidence="5" type="ORF">SARC_10857</name>
</gene>
<dbReference type="eggNOG" id="KOG1993">
    <property type="taxonomic scope" value="Eukaryota"/>
</dbReference>
<sequence>MQANTAANGPPLNTADVYPLIVASATQDANVVQQAYGKLKQAEIRPGFFTALFEIMCQRAYINNQGQLHDHARQIAIIYFKNGVDRYWRKRARNGISEQEKQILRYEL</sequence>
<comment type="subcellular location">
    <subcellularLocation>
        <location evidence="1">Nucleus</location>
    </subcellularLocation>
</comment>
<evidence type="ECO:0000256" key="1">
    <source>
        <dbReference type="ARBA" id="ARBA00004123"/>
    </source>
</evidence>
<dbReference type="PANTHER" id="PTHR10997:SF7">
    <property type="entry name" value="IMPORTIN-11"/>
    <property type="match status" value="1"/>
</dbReference>
<dbReference type="Gene3D" id="1.25.10.10">
    <property type="entry name" value="Leucine-rich Repeat Variant"/>
    <property type="match status" value="1"/>
</dbReference>
<dbReference type="InterPro" id="IPR016024">
    <property type="entry name" value="ARM-type_fold"/>
</dbReference>
<dbReference type="Pfam" id="PF03810">
    <property type="entry name" value="IBN_N"/>
    <property type="match status" value="1"/>
</dbReference>
<accession>A0A0L0FIQ5</accession>
<dbReference type="InterPro" id="IPR011989">
    <property type="entry name" value="ARM-like"/>
</dbReference>
<keyword evidence="3" id="KW-0539">Nucleus</keyword>
<keyword evidence="2" id="KW-0813">Transport</keyword>
<dbReference type="GO" id="GO:0031267">
    <property type="term" value="F:small GTPase binding"/>
    <property type="evidence" value="ECO:0007669"/>
    <property type="project" value="InterPro"/>
</dbReference>
<protein>
    <recommendedName>
        <fullName evidence="4">Importin N-terminal domain-containing protein</fullName>
    </recommendedName>
</protein>
<evidence type="ECO:0000259" key="4">
    <source>
        <dbReference type="PROSITE" id="PS50166"/>
    </source>
</evidence>
<dbReference type="PROSITE" id="PS50166">
    <property type="entry name" value="IMPORTIN_B_NT"/>
    <property type="match status" value="1"/>
</dbReference>
<keyword evidence="6" id="KW-1185">Reference proteome</keyword>
<name>A0A0L0FIQ5_9EUKA</name>
<reference evidence="5 6" key="1">
    <citation type="submission" date="2011-02" db="EMBL/GenBank/DDBJ databases">
        <title>The Genome Sequence of Sphaeroforma arctica JP610.</title>
        <authorList>
            <consortium name="The Broad Institute Genome Sequencing Platform"/>
            <person name="Russ C."/>
            <person name="Cuomo C."/>
            <person name="Young S.K."/>
            <person name="Zeng Q."/>
            <person name="Gargeya S."/>
            <person name="Alvarado L."/>
            <person name="Berlin A."/>
            <person name="Chapman S.B."/>
            <person name="Chen Z."/>
            <person name="Freedman E."/>
            <person name="Gellesch M."/>
            <person name="Goldberg J."/>
            <person name="Griggs A."/>
            <person name="Gujja S."/>
            <person name="Heilman E."/>
            <person name="Heiman D."/>
            <person name="Howarth C."/>
            <person name="Mehta T."/>
            <person name="Neiman D."/>
            <person name="Pearson M."/>
            <person name="Roberts A."/>
            <person name="Saif S."/>
            <person name="Shea T."/>
            <person name="Shenoy N."/>
            <person name="Sisk P."/>
            <person name="Stolte C."/>
            <person name="Sykes S."/>
            <person name="White J."/>
            <person name="Yandava C."/>
            <person name="Burger G."/>
            <person name="Gray M.W."/>
            <person name="Holland P.W.H."/>
            <person name="King N."/>
            <person name="Lang F.B.F."/>
            <person name="Roger A.J."/>
            <person name="Ruiz-Trillo I."/>
            <person name="Haas B."/>
            <person name="Nusbaum C."/>
            <person name="Birren B."/>
        </authorList>
    </citation>
    <scope>NUCLEOTIDE SEQUENCE [LARGE SCALE GENOMIC DNA]</scope>
    <source>
        <strain evidence="5 6">JP610</strain>
    </source>
</reference>
<evidence type="ECO:0000313" key="6">
    <source>
        <dbReference type="Proteomes" id="UP000054560"/>
    </source>
</evidence>
<feature type="domain" description="Importin N-terminal" evidence="4">
    <location>
        <begin position="35"/>
        <end position="108"/>
    </location>
</feature>
<dbReference type="AlphaFoldDB" id="A0A0L0FIQ5"/>
<dbReference type="GO" id="GO:0005635">
    <property type="term" value="C:nuclear envelope"/>
    <property type="evidence" value="ECO:0007669"/>
    <property type="project" value="TreeGrafter"/>
</dbReference>
<dbReference type="GO" id="GO:0006606">
    <property type="term" value="P:protein import into nucleus"/>
    <property type="evidence" value="ECO:0007669"/>
    <property type="project" value="TreeGrafter"/>
</dbReference>
<dbReference type="EMBL" id="KQ243012">
    <property type="protein sequence ID" value="KNC76654.1"/>
    <property type="molecule type" value="Genomic_DNA"/>
</dbReference>
<dbReference type="GeneID" id="25911361"/>